<dbReference type="AlphaFoldDB" id="A0A392S030"/>
<sequence>MDESNHDMVNLLTHQIGIVFNHLIQSTNDSYQMLAYQMSRIADFFGTPPPVQPRLHQQAPQLIMPAMSATPQNRGQTFVAHEQPPNQGQMFAGAWRSYTTTASGLGQ</sequence>
<name>A0A392S030_9FABA</name>
<reference evidence="1 2" key="1">
    <citation type="journal article" date="2018" name="Front. Plant Sci.">
        <title>Red Clover (Trifolium pratense) and Zigzag Clover (T. medium) - A Picture of Genomic Similarities and Differences.</title>
        <authorList>
            <person name="Dluhosova J."/>
            <person name="Istvanek J."/>
            <person name="Nedelnik J."/>
            <person name="Repkova J."/>
        </authorList>
    </citation>
    <scope>NUCLEOTIDE SEQUENCE [LARGE SCALE GENOMIC DNA]</scope>
    <source>
        <strain evidence="2">cv. 10/8</strain>
        <tissue evidence="1">Leaf</tissue>
    </source>
</reference>
<evidence type="ECO:0000313" key="1">
    <source>
        <dbReference type="EMBL" id="MCI42228.1"/>
    </source>
</evidence>
<keyword evidence="2" id="KW-1185">Reference proteome</keyword>
<comment type="caution">
    <text evidence="1">The sequence shown here is derived from an EMBL/GenBank/DDBJ whole genome shotgun (WGS) entry which is preliminary data.</text>
</comment>
<proteinExistence type="predicted"/>
<evidence type="ECO:0000313" key="2">
    <source>
        <dbReference type="Proteomes" id="UP000265520"/>
    </source>
</evidence>
<organism evidence="1 2">
    <name type="scientific">Trifolium medium</name>
    <dbReference type="NCBI Taxonomy" id="97028"/>
    <lineage>
        <taxon>Eukaryota</taxon>
        <taxon>Viridiplantae</taxon>
        <taxon>Streptophyta</taxon>
        <taxon>Embryophyta</taxon>
        <taxon>Tracheophyta</taxon>
        <taxon>Spermatophyta</taxon>
        <taxon>Magnoliopsida</taxon>
        <taxon>eudicotyledons</taxon>
        <taxon>Gunneridae</taxon>
        <taxon>Pentapetalae</taxon>
        <taxon>rosids</taxon>
        <taxon>fabids</taxon>
        <taxon>Fabales</taxon>
        <taxon>Fabaceae</taxon>
        <taxon>Papilionoideae</taxon>
        <taxon>50 kb inversion clade</taxon>
        <taxon>NPAAA clade</taxon>
        <taxon>Hologalegina</taxon>
        <taxon>IRL clade</taxon>
        <taxon>Trifolieae</taxon>
        <taxon>Trifolium</taxon>
    </lineage>
</organism>
<accession>A0A392S030</accession>
<protein>
    <submittedName>
        <fullName evidence="1">Uncharacterized protein</fullName>
    </submittedName>
</protein>
<dbReference type="Proteomes" id="UP000265520">
    <property type="component" value="Unassembled WGS sequence"/>
</dbReference>
<dbReference type="EMBL" id="LXQA010301911">
    <property type="protein sequence ID" value="MCI42228.1"/>
    <property type="molecule type" value="Genomic_DNA"/>
</dbReference>